<dbReference type="Gene3D" id="1.20.1070.10">
    <property type="entry name" value="Rhodopsin 7-helix transmembrane proteins"/>
    <property type="match status" value="1"/>
</dbReference>
<dbReference type="SUPFAM" id="SSF81321">
    <property type="entry name" value="Family A G protein-coupled receptor-like"/>
    <property type="match status" value="1"/>
</dbReference>
<dbReference type="PANTHER" id="PTHR23112">
    <property type="entry name" value="G PROTEIN-COUPLED RECEPTOR 157-RELATED"/>
    <property type="match status" value="1"/>
</dbReference>
<protein>
    <recommendedName>
        <fullName evidence="8">G-protein coupled receptors family 1 profile domain-containing protein</fullName>
    </recommendedName>
</protein>
<evidence type="ECO:0000313" key="6">
    <source>
        <dbReference type="EMBL" id="KAF9532593.1"/>
    </source>
</evidence>
<dbReference type="OrthoDB" id="100006at2759"/>
<dbReference type="Proteomes" id="UP000807306">
    <property type="component" value="Unassembled WGS sequence"/>
</dbReference>
<feature type="transmembrane region" description="Helical" evidence="5">
    <location>
        <begin position="87"/>
        <end position="112"/>
    </location>
</feature>
<evidence type="ECO:0008006" key="8">
    <source>
        <dbReference type="Google" id="ProtNLM"/>
    </source>
</evidence>
<evidence type="ECO:0000256" key="2">
    <source>
        <dbReference type="ARBA" id="ARBA00022692"/>
    </source>
</evidence>
<comment type="subcellular location">
    <subcellularLocation>
        <location evidence="1">Membrane</location>
        <topology evidence="1">Multi-pass membrane protein</topology>
    </subcellularLocation>
</comment>
<keyword evidence="3 5" id="KW-1133">Transmembrane helix</keyword>
<keyword evidence="4 5" id="KW-0472">Membrane</keyword>
<feature type="non-terminal residue" evidence="6">
    <location>
        <position position="218"/>
    </location>
</feature>
<evidence type="ECO:0000256" key="5">
    <source>
        <dbReference type="SAM" id="Phobius"/>
    </source>
</evidence>
<evidence type="ECO:0000256" key="3">
    <source>
        <dbReference type="ARBA" id="ARBA00022989"/>
    </source>
</evidence>
<reference evidence="6" key="1">
    <citation type="submission" date="2020-11" db="EMBL/GenBank/DDBJ databases">
        <authorList>
            <consortium name="DOE Joint Genome Institute"/>
            <person name="Ahrendt S."/>
            <person name="Riley R."/>
            <person name="Andreopoulos W."/>
            <person name="Labutti K."/>
            <person name="Pangilinan J."/>
            <person name="Ruiz-Duenas F.J."/>
            <person name="Barrasa J.M."/>
            <person name="Sanchez-Garcia M."/>
            <person name="Camarero S."/>
            <person name="Miyauchi S."/>
            <person name="Serrano A."/>
            <person name="Linde D."/>
            <person name="Babiker R."/>
            <person name="Drula E."/>
            <person name="Ayuso-Fernandez I."/>
            <person name="Pacheco R."/>
            <person name="Padilla G."/>
            <person name="Ferreira P."/>
            <person name="Barriuso J."/>
            <person name="Kellner H."/>
            <person name="Castanera R."/>
            <person name="Alfaro M."/>
            <person name="Ramirez L."/>
            <person name="Pisabarro A.G."/>
            <person name="Kuo A."/>
            <person name="Tritt A."/>
            <person name="Lipzen A."/>
            <person name="He G."/>
            <person name="Yan M."/>
            <person name="Ng V."/>
            <person name="Cullen D."/>
            <person name="Martin F."/>
            <person name="Rosso M.-N."/>
            <person name="Henrissat B."/>
            <person name="Hibbett D."/>
            <person name="Martinez A.T."/>
            <person name="Grigoriev I.V."/>
        </authorList>
    </citation>
    <scope>NUCLEOTIDE SEQUENCE</scope>
    <source>
        <strain evidence="6">CBS 506.95</strain>
    </source>
</reference>
<sequence>MFTALLMTIGNIAGGYFTIAIAVHTFGSLVLQKRQSAIICRSTIAFGWILSLVMATGPLAIRKPQGSIYGPDGLICDIMTIFPKEQFFFHLLPILLFSILAAILYSLIFLVLRGTLMIRGGVKLMLNPDERWKNNQGVGENYHRFIARVARSMLWYPVAYIALLVPYSLLRLFAISGFKVPFGAMIFAFVCWYLLPIVDVLLLYNTFRVLAPAFDGVS</sequence>
<evidence type="ECO:0000256" key="1">
    <source>
        <dbReference type="ARBA" id="ARBA00004141"/>
    </source>
</evidence>
<organism evidence="6 7">
    <name type="scientific">Crepidotus variabilis</name>
    <dbReference type="NCBI Taxonomy" id="179855"/>
    <lineage>
        <taxon>Eukaryota</taxon>
        <taxon>Fungi</taxon>
        <taxon>Dikarya</taxon>
        <taxon>Basidiomycota</taxon>
        <taxon>Agaricomycotina</taxon>
        <taxon>Agaricomycetes</taxon>
        <taxon>Agaricomycetidae</taxon>
        <taxon>Agaricales</taxon>
        <taxon>Agaricineae</taxon>
        <taxon>Crepidotaceae</taxon>
        <taxon>Crepidotus</taxon>
    </lineage>
</organism>
<keyword evidence="7" id="KW-1185">Reference proteome</keyword>
<evidence type="ECO:0000313" key="7">
    <source>
        <dbReference type="Proteomes" id="UP000807306"/>
    </source>
</evidence>
<evidence type="ECO:0000256" key="4">
    <source>
        <dbReference type="ARBA" id="ARBA00023136"/>
    </source>
</evidence>
<dbReference type="GO" id="GO:0005886">
    <property type="term" value="C:plasma membrane"/>
    <property type="evidence" value="ECO:0007669"/>
    <property type="project" value="TreeGrafter"/>
</dbReference>
<comment type="caution">
    <text evidence="6">The sequence shown here is derived from an EMBL/GenBank/DDBJ whole genome shotgun (WGS) entry which is preliminary data.</text>
</comment>
<feature type="transmembrane region" description="Helical" evidence="5">
    <location>
        <begin position="43"/>
        <end position="61"/>
    </location>
</feature>
<feature type="transmembrane region" description="Helical" evidence="5">
    <location>
        <begin position="180"/>
        <end position="204"/>
    </location>
</feature>
<accession>A0A9P6JU50</accession>
<dbReference type="GO" id="GO:0007189">
    <property type="term" value="P:adenylate cyclase-activating G protein-coupled receptor signaling pathway"/>
    <property type="evidence" value="ECO:0007669"/>
    <property type="project" value="TreeGrafter"/>
</dbReference>
<feature type="transmembrane region" description="Helical" evidence="5">
    <location>
        <begin position="12"/>
        <end position="31"/>
    </location>
</feature>
<keyword evidence="2 5" id="KW-0812">Transmembrane</keyword>
<dbReference type="PANTHER" id="PTHR23112:SF37">
    <property type="entry name" value="G PROTEIN-COUPLED RECEPTOR GPR1"/>
    <property type="match status" value="1"/>
</dbReference>
<name>A0A9P6JU50_9AGAR</name>
<feature type="transmembrane region" description="Helical" evidence="5">
    <location>
        <begin position="154"/>
        <end position="174"/>
    </location>
</feature>
<dbReference type="AlphaFoldDB" id="A0A9P6JU50"/>
<proteinExistence type="predicted"/>
<dbReference type="EMBL" id="MU157831">
    <property type="protein sequence ID" value="KAF9532593.1"/>
    <property type="molecule type" value="Genomic_DNA"/>
</dbReference>
<dbReference type="GO" id="GO:0004930">
    <property type="term" value="F:G protein-coupled receptor activity"/>
    <property type="evidence" value="ECO:0007669"/>
    <property type="project" value="TreeGrafter"/>
</dbReference>
<gene>
    <name evidence="6" type="ORF">CPB83DRAFT_759343</name>
</gene>